<comment type="caution">
    <text evidence="1">The sequence shown here is derived from an EMBL/GenBank/DDBJ whole genome shotgun (WGS) entry which is preliminary data.</text>
</comment>
<gene>
    <name evidence="1" type="ORF">OPR82_22025</name>
</gene>
<protein>
    <submittedName>
        <fullName evidence="1">Uncharacterized protein</fullName>
    </submittedName>
</protein>
<proteinExistence type="predicted"/>
<accession>A0ABT3QV47</accession>
<organism evidence="1 2">
    <name type="scientific">Ochrobactrum chromiisoli</name>
    <dbReference type="NCBI Taxonomy" id="2993941"/>
    <lineage>
        <taxon>Bacteria</taxon>
        <taxon>Pseudomonadati</taxon>
        <taxon>Pseudomonadota</taxon>
        <taxon>Alphaproteobacteria</taxon>
        <taxon>Hyphomicrobiales</taxon>
        <taxon>Brucellaceae</taxon>
        <taxon>Brucella/Ochrobactrum group</taxon>
        <taxon>Ochrobactrum</taxon>
    </lineage>
</organism>
<dbReference type="Proteomes" id="UP001301216">
    <property type="component" value="Unassembled WGS sequence"/>
</dbReference>
<sequence length="99" mass="11058">MEAKKIAVPGTMAHPQSLERQSRTILMSLTGAFGCLLQCVTSEIIAEHLSECGIPFIFMTGYSDQSSIPERFRQIEVIRRPIDISSLNIKFNSMINAQI</sequence>
<reference evidence="1 2" key="1">
    <citation type="submission" date="2022-11" db="EMBL/GenBank/DDBJ databases">
        <title>Brucella sp. YY2X, whole genome shotgun sequencing project.</title>
        <authorList>
            <person name="Yang Y."/>
        </authorList>
    </citation>
    <scope>NUCLEOTIDE SEQUENCE [LARGE SCALE GENOMIC DNA]</scope>
    <source>
        <strain evidence="1 2">YY2X</strain>
    </source>
</reference>
<dbReference type="PROSITE" id="PS51257">
    <property type="entry name" value="PROKAR_LIPOPROTEIN"/>
    <property type="match status" value="1"/>
</dbReference>
<dbReference type="Gene3D" id="3.40.50.2300">
    <property type="match status" value="1"/>
</dbReference>
<dbReference type="RefSeq" id="WP_152544408.1">
    <property type="nucleotide sequence ID" value="NZ_JAPHAV010000029.1"/>
</dbReference>
<evidence type="ECO:0000313" key="1">
    <source>
        <dbReference type="EMBL" id="MCX2699380.1"/>
    </source>
</evidence>
<keyword evidence="2" id="KW-1185">Reference proteome</keyword>
<name>A0ABT3QV47_9HYPH</name>
<dbReference type="EMBL" id="JAPHAV010000029">
    <property type="protein sequence ID" value="MCX2699380.1"/>
    <property type="molecule type" value="Genomic_DNA"/>
</dbReference>
<evidence type="ECO:0000313" key="2">
    <source>
        <dbReference type="Proteomes" id="UP001301216"/>
    </source>
</evidence>